<keyword evidence="14" id="KW-0863">Zinc-finger</keyword>
<keyword evidence="14" id="KW-0862">Zinc</keyword>
<feature type="compositionally biased region" description="Low complexity" evidence="16">
    <location>
        <begin position="478"/>
        <end position="487"/>
    </location>
</feature>
<evidence type="ECO:0000256" key="14">
    <source>
        <dbReference type="PROSITE-ProRule" id="PRU00042"/>
    </source>
</evidence>
<evidence type="ECO:0000313" key="20">
    <source>
        <dbReference type="Proteomes" id="UP000076874"/>
    </source>
</evidence>
<evidence type="ECO:0000256" key="2">
    <source>
        <dbReference type="ARBA" id="ARBA00012513"/>
    </source>
</evidence>
<dbReference type="Gene3D" id="1.10.510.10">
    <property type="entry name" value="Transferase(Phosphotransferase) domain 1"/>
    <property type="match status" value="1"/>
</dbReference>
<dbReference type="SMART" id="SM00355">
    <property type="entry name" value="ZnF_C2H2"/>
    <property type="match status" value="3"/>
</dbReference>
<sequence length="781" mass="86058">MDLLGLGPNIETTGASKRPPAYIRDRRLGTGASAQVFKVVEKYTGNVYAMKLYDKPHLARWQEAETLERLKHKHVVRYVAYNRTVGRPAELIMEYVKGPNLEEILDPSNIRQPLDIFEARDVIHQLLQAASHLHSKGVVHRDIKPANVIVARRGPVHIKLVDFGSATSAASFRSYWGTPWYTAPEHLEAQTRRTEKVDMYSVGVIALQLLFGATLDLPADSGPTSGLQDGLKPCIKAVLQWKESLASMSERFPTPFDFVCGLLAEKPDDRPSAMESLEHTFFRPEVDLCSCPGPNGIVPDLPTQVLETADGLGKFGRQQEQTGAEVNFNPYAYEAEQAAYAENDARWLEPYAFGVEGAGLIDLQATDYAQAQEAAFRSRSTGSRQSSSLRSRRKRHKQKHLRSFESGVSVFARSDAPSPQSQDHESAAAGDELYNDIKHSVPGAHQDSSSDTTEIPDTASCGSVREQWIVGSSHHSKGSSQQPSSSSENNHEVVQTEPVNATPKALKAPLNKTFTTRHSSDKSENKELYDDCWLDPLHSLGGGSFVKTIRGAAPRPPSEKTPNLQSFSVFGESGDLNRGFSDAREDCGEDTYAVDAQTERNAMPAAPQTAGQEMADEGNSYESLGHSFHASIGGPSLSEPPAAEVDEGEDGEEDHPETGVRKGKKRMVGPAYVRPSYQCEECSKDFARKCDYNKHIQRHKRPFVCTAQNCTSRGFTCHSDLRRHEREVHSMHGGPPKLLCPHPTCGRHRKAFSRQENLDSHLLRVHKMGGDAEGQQLGEGA</sequence>
<dbReference type="Pfam" id="PF00069">
    <property type="entry name" value="Pkinase"/>
    <property type="match status" value="1"/>
</dbReference>
<dbReference type="PROSITE" id="PS00108">
    <property type="entry name" value="PROTEIN_KINASE_ST"/>
    <property type="match status" value="1"/>
</dbReference>
<evidence type="ECO:0000256" key="7">
    <source>
        <dbReference type="ARBA" id="ARBA00022777"/>
    </source>
</evidence>
<dbReference type="PROSITE" id="PS00107">
    <property type="entry name" value="PROTEIN_KINASE_ATP"/>
    <property type="match status" value="1"/>
</dbReference>
<comment type="caution">
    <text evidence="19">The sequence shown here is derived from an EMBL/GenBank/DDBJ whole genome shotgun (WGS) entry which is preliminary data.</text>
</comment>
<dbReference type="GO" id="GO:0000045">
    <property type="term" value="P:autophagosome assembly"/>
    <property type="evidence" value="ECO:0007669"/>
    <property type="project" value="TreeGrafter"/>
</dbReference>
<dbReference type="CDD" id="cd00180">
    <property type="entry name" value="PKc"/>
    <property type="match status" value="1"/>
</dbReference>
<dbReference type="GO" id="GO:0015031">
    <property type="term" value="P:protein transport"/>
    <property type="evidence" value="ECO:0007669"/>
    <property type="project" value="UniProtKB-KW"/>
</dbReference>
<feature type="region of interest" description="Disordered" evidence="16">
    <location>
        <begin position="593"/>
        <end position="666"/>
    </location>
</feature>
<proteinExistence type="predicted"/>
<feature type="domain" description="Protein kinase" evidence="17">
    <location>
        <begin position="22"/>
        <end position="282"/>
    </location>
</feature>
<reference evidence="19 20" key="1">
    <citation type="journal article" date="2016" name="Genome Biol. Evol.">
        <title>Divergent and convergent evolution of fungal pathogenicity.</title>
        <authorList>
            <person name="Shang Y."/>
            <person name="Xiao G."/>
            <person name="Zheng P."/>
            <person name="Cen K."/>
            <person name="Zhan S."/>
            <person name="Wang C."/>
        </authorList>
    </citation>
    <scope>NUCLEOTIDE SEQUENCE [LARGE SCALE GENOMIC DNA]</scope>
    <source>
        <strain evidence="19 20">RCEF 264</strain>
    </source>
</reference>
<dbReference type="GO" id="GO:0005776">
    <property type="term" value="C:autophagosome"/>
    <property type="evidence" value="ECO:0007669"/>
    <property type="project" value="TreeGrafter"/>
</dbReference>
<dbReference type="GO" id="GO:0005524">
    <property type="term" value="F:ATP binding"/>
    <property type="evidence" value="ECO:0007669"/>
    <property type="project" value="UniProtKB-UniRule"/>
</dbReference>
<dbReference type="InterPro" id="IPR013087">
    <property type="entry name" value="Znf_C2H2_type"/>
</dbReference>
<dbReference type="AlphaFoldDB" id="A0A167XYJ6"/>
<comment type="subcellular location">
    <subcellularLocation>
        <location evidence="1">Preautophagosomal structure membrane</location>
        <topology evidence="1">Peripheral membrane protein</topology>
    </subcellularLocation>
</comment>
<dbReference type="GO" id="GO:0034045">
    <property type="term" value="C:phagophore assembly site membrane"/>
    <property type="evidence" value="ECO:0007669"/>
    <property type="project" value="UniProtKB-SubCell"/>
</dbReference>
<feature type="compositionally biased region" description="Polar residues" evidence="16">
    <location>
        <begin position="446"/>
        <end position="455"/>
    </location>
</feature>
<evidence type="ECO:0000256" key="13">
    <source>
        <dbReference type="ARBA" id="ARBA00048679"/>
    </source>
</evidence>
<evidence type="ECO:0000256" key="10">
    <source>
        <dbReference type="ARBA" id="ARBA00023006"/>
    </source>
</evidence>
<evidence type="ECO:0000313" key="19">
    <source>
        <dbReference type="EMBL" id="OAA65584.1"/>
    </source>
</evidence>
<evidence type="ECO:0000256" key="16">
    <source>
        <dbReference type="SAM" id="MobiDB-lite"/>
    </source>
</evidence>
<keyword evidence="3" id="KW-0813">Transport</keyword>
<keyword evidence="4" id="KW-0723">Serine/threonine-protein kinase</keyword>
<dbReference type="PROSITE" id="PS50157">
    <property type="entry name" value="ZINC_FINGER_C2H2_2"/>
    <property type="match status" value="1"/>
</dbReference>
<accession>A0A167XYJ6</accession>
<keyword evidence="14" id="KW-0479">Metal-binding</keyword>
<dbReference type="GO" id="GO:0010506">
    <property type="term" value="P:regulation of autophagy"/>
    <property type="evidence" value="ECO:0007669"/>
    <property type="project" value="InterPro"/>
</dbReference>
<protein>
    <recommendedName>
        <fullName evidence="2">non-specific serine/threonine protein kinase</fullName>
        <ecNumber evidence="2">2.7.11.1</ecNumber>
    </recommendedName>
    <alternativeName>
        <fullName evidence="11">Autophagy-related protein 1</fullName>
    </alternativeName>
</protein>
<evidence type="ECO:0000256" key="8">
    <source>
        <dbReference type="ARBA" id="ARBA00022840"/>
    </source>
</evidence>
<feature type="domain" description="C2H2-type" evidence="18">
    <location>
        <begin position="677"/>
        <end position="699"/>
    </location>
</feature>
<dbReference type="SUPFAM" id="SSF56112">
    <property type="entry name" value="Protein kinase-like (PK-like)"/>
    <property type="match status" value="1"/>
</dbReference>
<evidence type="ECO:0000256" key="3">
    <source>
        <dbReference type="ARBA" id="ARBA00022448"/>
    </source>
</evidence>
<name>A0A167XYJ6_9HYPO</name>
<evidence type="ECO:0000256" key="11">
    <source>
        <dbReference type="ARBA" id="ARBA00030237"/>
    </source>
</evidence>
<feature type="region of interest" description="Disordered" evidence="16">
    <location>
        <begin position="472"/>
        <end position="526"/>
    </location>
</feature>
<dbReference type="PANTHER" id="PTHR24348">
    <property type="entry name" value="SERINE/THREONINE-PROTEIN KINASE UNC-51-RELATED"/>
    <property type="match status" value="1"/>
</dbReference>
<dbReference type="PROSITE" id="PS50011">
    <property type="entry name" value="PROTEIN_KINASE_DOM"/>
    <property type="match status" value="1"/>
</dbReference>
<feature type="compositionally biased region" description="Acidic residues" evidence="16">
    <location>
        <begin position="644"/>
        <end position="655"/>
    </location>
</feature>
<feature type="compositionally biased region" description="Basic residues" evidence="16">
    <location>
        <begin position="390"/>
        <end position="401"/>
    </location>
</feature>
<feature type="binding site" evidence="15">
    <location>
        <position position="51"/>
    </location>
    <ligand>
        <name>ATP</name>
        <dbReference type="ChEBI" id="CHEBI:30616"/>
    </ligand>
</feature>
<dbReference type="InterPro" id="IPR011009">
    <property type="entry name" value="Kinase-like_dom_sf"/>
</dbReference>
<evidence type="ECO:0000256" key="6">
    <source>
        <dbReference type="ARBA" id="ARBA00022741"/>
    </source>
</evidence>
<evidence type="ECO:0000256" key="9">
    <source>
        <dbReference type="ARBA" id="ARBA00022927"/>
    </source>
</evidence>
<feature type="region of interest" description="Disordered" evidence="16">
    <location>
        <begin position="375"/>
        <end position="458"/>
    </location>
</feature>
<evidence type="ECO:0000259" key="17">
    <source>
        <dbReference type="PROSITE" id="PS50011"/>
    </source>
</evidence>
<dbReference type="GO" id="GO:0005829">
    <property type="term" value="C:cytosol"/>
    <property type="evidence" value="ECO:0007669"/>
    <property type="project" value="TreeGrafter"/>
</dbReference>
<organism evidence="19 20">
    <name type="scientific">Niveomyces insectorum RCEF 264</name>
    <dbReference type="NCBI Taxonomy" id="1081102"/>
    <lineage>
        <taxon>Eukaryota</taxon>
        <taxon>Fungi</taxon>
        <taxon>Dikarya</taxon>
        <taxon>Ascomycota</taxon>
        <taxon>Pezizomycotina</taxon>
        <taxon>Sordariomycetes</taxon>
        <taxon>Hypocreomycetidae</taxon>
        <taxon>Hypocreales</taxon>
        <taxon>Cordycipitaceae</taxon>
        <taxon>Niveomyces</taxon>
    </lineage>
</organism>
<comment type="catalytic activity">
    <reaction evidence="13">
        <text>L-seryl-[protein] + ATP = O-phospho-L-seryl-[protein] + ADP + H(+)</text>
        <dbReference type="Rhea" id="RHEA:17989"/>
        <dbReference type="Rhea" id="RHEA-COMP:9863"/>
        <dbReference type="Rhea" id="RHEA-COMP:11604"/>
        <dbReference type="ChEBI" id="CHEBI:15378"/>
        <dbReference type="ChEBI" id="CHEBI:29999"/>
        <dbReference type="ChEBI" id="CHEBI:30616"/>
        <dbReference type="ChEBI" id="CHEBI:83421"/>
        <dbReference type="ChEBI" id="CHEBI:456216"/>
        <dbReference type="EC" id="2.7.11.1"/>
    </reaction>
</comment>
<dbReference type="InterPro" id="IPR045269">
    <property type="entry name" value="Atg1-like"/>
</dbReference>
<dbReference type="PANTHER" id="PTHR24348:SF22">
    <property type="entry name" value="NON-SPECIFIC SERINE_THREONINE PROTEIN KINASE"/>
    <property type="match status" value="1"/>
</dbReference>
<dbReference type="Gene3D" id="3.30.160.60">
    <property type="entry name" value="Classic Zinc Finger"/>
    <property type="match status" value="1"/>
</dbReference>
<dbReference type="InterPro" id="IPR017441">
    <property type="entry name" value="Protein_kinase_ATP_BS"/>
</dbReference>
<dbReference type="STRING" id="1081102.A0A167XYJ6"/>
<evidence type="ECO:0000256" key="12">
    <source>
        <dbReference type="ARBA" id="ARBA00047899"/>
    </source>
</evidence>
<dbReference type="EC" id="2.7.11.1" evidence="2"/>
<evidence type="ECO:0000256" key="4">
    <source>
        <dbReference type="ARBA" id="ARBA00022527"/>
    </source>
</evidence>
<keyword evidence="20" id="KW-1185">Reference proteome</keyword>
<feature type="compositionally biased region" description="Low complexity" evidence="16">
    <location>
        <begin position="377"/>
        <end position="389"/>
    </location>
</feature>
<dbReference type="InterPro" id="IPR008271">
    <property type="entry name" value="Ser/Thr_kinase_AS"/>
</dbReference>
<dbReference type="OrthoDB" id="248923at2759"/>
<keyword evidence="9" id="KW-0653">Protein transport</keyword>
<gene>
    <name evidence="19" type="ORF">SPI_02371</name>
</gene>
<dbReference type="EMBL" id="AZHD01000003">
    <property type="protein sequence ID" value="OAA65584.1"/>
    <property type="molecule type" value="Genomic_DNA"/>
</dbReference>
<dbReference type="Gene3D" id="3.30.200.20">
    <property type="entry name" value="Phosphorylase Kinase, domain 1"/>
    <property type="match status" value="1"/>
</dbReference>
<keyword evidence="10" id="KW-0072">Autophagy</keyword>
<evidence type="ECO:0000256" key="1">
    <source>
        <dbReference type="ARBA" id="ARBA00004623"/>
    </source>
</evidence>
<keyword evidence="7 19" id="KW-0418">Kinase</keyword>
<keyword evidence="8 15" id="KW-0067">ATP-binding</keyword>
<evidence type="ECO:0000256" key="15">
    <source>
        <dbReference type="PROSITE-ProRule" id="PRU10141"/>
    </source>
</evidence>
<comment type="catalytic activity">
    <reaction evidence="12">
        <text>L-threonyl-[protein] + ATP = O-phospho-L-threonyl-[protein] + ADP + H(+)</text>
        <dbReference type="Rhea" id="RHEA:46608"/>
        <dbReference type="Rhea" id="RHEA-COMP:11060"/>
        <dbReference type="Rhea" id="RHEA-COMP:11605"/>
        <dbReference type="ChEBI" id="CHEBI:15378"/>
        <dbReference type="ChEBI" id="CHEBI:30013"/>
        <dbReference type="ChEBI" id="CHEBI:30616"/>
        <dbReference type="ChEBI" id="CHEBI:61977"/>
        <dbReference type="ChEBI" id="CHEBI:456216"/>
        <dbReference type="EC" id="2.7.11.1"/>
    </reaction>
</comment>
<dbReference type="GO" id="GO:0008270">
    <property type="term" value="F:zinc ion binding"/>
    <property type="evidence" value="ECO:0007669"/>
    <property type="project" value="UniProtKB-KW"/>
</dbReference>
<dbReference type="Proteomes" id="UP000076874">
    <property type="component" value="Unassembled WGS sequence"/>
</dbReference>
<dbReference type="GO" id="GO:0004674">
    <property type="term" value="F:protein serine/threonine kinase activity"/>
    <property type="evidence" value="ECO:0007669"/>
    <property type="project" value="UniProtKB-KW"/>
</dbReference>
<keyword evidence="6 15" id="KW-0547">Nucleotide-binding</keyword>
<evidence type="ECO:0000256" key="5">
    <source>
        <dbReference type="ARBA" id="ARBA00022679"/>
    </source>
</evidence>
<keyword evidence="5" id="KW-0808">Transferase</keyword>
<dbReference type="PROSITE" id="PS00028">
    <property type="entry name" value="ZINC_FINGER_C2H2_1"/>
    <property type="match status" value="1"/>
</dbReference>
<dbReference type="InterPro" id="IPR000719">
    <property type="entry name" value="Prot_kinase_dom"/>
</dbReference>
<evidence type="ECO:0000259" key="18">
    <source>
        <dbReference type="PROSITE" id="PS50157"/>
    </source>
</evidence>
<dbReference type="SMART" id="SM00220">
    <property type="entry name" value="S_TKc"/>
    <property type="match status" value="1"/>
</dbReference>